<evidence type="ECO:0000259" key="10">
    <source>
        <dbReference type="Pfam" id="PF00082"/>
    </source>
</evidence>
<evidence type="ECO:0000256" key="9">
    <source>
        <dbReference type="SAM" id="SignalP"/>
    </source>
</evidence>
<comment type="similarity">
    <text evidence="1 7 8">Belongs to the peptidase S8 family.</text>
</comment>
<dbReference type="OrthoDB" id="61000at2759"/>
<dbReference type="SUPFAM" id="SSF52743">
    <property type="entry name" value="Subtilisin-like"/>
    <property type="match status" value="1"/>
</dbReference>
<feature type="domain" description="Peptidase S8/S53" evidence="10">
    <location>
        <begin position="161"/>
        <end position="424"/>
    </location>
</feature>
<keyword evidence="2 7" id="KW-0645">Protease</keyword>
<evidence type="ECO:0000256" key="1">
    <source>
        <dbReference type="ARBA" id="ARBA00011073"/>
    </source>
</evidence>
<dbReference type="PROSITE" id="PS00136">
    <property type="entry name" value="SUBTILASE_ASP"/>
    <property type="match status" value="1"/>
</dbReference>
<dbReference type="GO" id="GO:0004252">
    <property type="term" value="F:serine-type endopeptidase activity"/>
    <property type="evidence" value="ECO:0007669"/>
    <property type="project" value="UniProtKB-UniRule"/>
</dbReference>
<name>F0Y0H7_AURAN</name>
<sequence>MLLVIYCAVVARAAAFVVSPEALQKYGQEADDGLLTSKILFKMKRPGSGLRGAAKTLDGAAADVALAIDCGAPSRVFRAAGKFEDAHVAAGLDLWYAVDCGSEPAPRGLARAAAAGERVDAVEPARARVEDWMPDDPLFSKSTADAINLRGAWDATAGSPDVVVQVVDDGVDVDHPDLERNVWTNPGEVCGNGVDDDGNGYVDDCHGYNHADDNTNLHNAGKDHGTHCAGTLAAEGGNGVGVAGVAGGKAPGTGVKLMVSVGFGAARTAGFAEALVYGADMGAQISSNSWGYKQSNSYEQALLDAIDYANDKGSLVVFAAGNHAETEKRYPAAYAGAVAVAATDDGGAMASFSNHGGWVDIAAPGVAVVSTIGGGRYAASSGTSMAAPHVAGVLALGASLDTAAGGRPTRAALLACLSSTARDVDAVNAKPGKLGAGLVDAEAFVACAAGDDEDAARDAAAPRQLEIAGVKRMAATGLASWASDDDEAFAVAYKTKADKRWTETSDSFRAYARESDGKYYQALPGVACGDKVMVRVSAASGATAKTSWKKLKC</sequence>
<evidence type="ECO:0000256" key="3">
    <source>
        <dbReference type="ARBA" id="ARBA00022801"/>
    </source>
</evidence>
<dbReference type="PANTHER" id="PTHR43399:SF4">
    <property type="entry name" value="CELL WALL-ASSOCIATED PROTEASE"/>
    <property type="match status" value="1"/>
</dbReference>
<dbReference type="EC" id="3.4.21.62" evidence="6"/>
<keyword evidence="9" id="KW-0732">Signal</keyword>
<protein>
    <recommendedName>
        <fullName evidence="6">subtilisin</fullName>
        <ecNumber evidence="6">3.4.21.62</ecNumber>
    </recommendedName>
</protein>
<evidence type="ECO:0000256" key="4">
    <source>
        <dbReference type="ARBA" id="ARBA00022825"/>
    </source>
</evidence>
<dbReference type="InParanoid" id="F0Y0H7"/>
<comment type="catalytic activity">
    <reaction evidence="5">
        <text>Hydrolysis of proteins with broad specificity for peptide bonds, and a preference for a large uncharged residue in P1. Hydrolyzes peptide amides.</text>
        <dbReference type="EC" id="3.4.21.62"/>
    </reaction>
</comment>
<dbReference type="Gene3D" id="3.40.50.200">
    <property type="entry name" value="Peptidase S8/S53 domain"/>
    <property type="match status" value="1"/>
</dbReference>
<dbReference type="InterPro" id="IPR022398">
    <property type="entry name" value="Peptidase_S8_His-AS"/>
</dbReference>
<dbReference type="eggNOG" id="KOG1153">
    <property type="taxonomic scope" value="Eukaryota"/>
</dbReference>
<evidence type="ECO:0000256" key="8">
    <source>
        <dbReference type="RuleBase" id="RU003355"/>
    </source>
</evidence>
<dbReference type="Proteomes" id="UP000002729">
    <property type="component" value="Unassembled WGS sequence"/>
</dbReference>
<evidence type="ECO:0000313" key="11">
    <source>
        <dbReference type="EMBL" id="EGB11223.1"/>
    </source>
</evidence>
<evidence type="ECO:0000256" key="5">
    <source>
        <dbReference type="ARBA" id="ARBA00023529"/>
    </source>
</evidence>
<dbReference type="InterPro" id="IPR015500">
    <property type="entry name" value="Peptidase_S8_subtilisin-rel"/>
</dbReference>
<reference evidence="11 12" key="1">
    <citation type="journal article" date="2011" name="Proc. Natl. Acad. Sci. U.S.A.">
        <title>Niche of harmful alga Aureococcus anophagefferens revealed through ecogenomics.</title>
        <authorList>
            <person name="Gobler C.J."/>
            <person name="Berry D.L."/>
            <person name="Dyhrman S.T."/>
            <person name="Wilhelm S.W."/>
            <person name="Salamov A."/>
            <person name="Lobanov A.V."/>
            <person name="Zhang Y."/>
            <person name="Collier J.L."/>
            <person name="Wurch L.L."/>
            <person name="Kustka A.B."/>
            <person name="Dill B.D."/>
            <person name="Shah M."/>
            <person name="VerBerkmoes N.C."/>
            <person name="Kuo A."/>
            <person name="Terry A."/>
            <person name="Pangilinan J."/>
            <person name="Lindquist E.A."/>
            <person name="Lucas S."/>
            <person name="Paulsen I.T."/>
            <person name="Hattenrath-Lehmann T.K."/>
            <person name="Talmage S.C."/>
            <person name="Walker E.A."/>
            <person name="Koch F."/>
            <person name="Burson A.M."/>
            <person name="Marcoval M.A."/>
            <person name="Tang Y.Z."/>
            <person name="Lecleir G.R."/>
            <person name="Coyne K.J."/>
            <person name="Berg G.M."/>
            <person name="Bertrand E.M."/>
            <person name="Saito M.A."/>
            <person name="Gladyshev V.N."/>
            <person name="Grigoriev I.V."/>
        </authorList>
    </citation>
    <scope>NUCLEOTIDE SEQUENCE [LARGE SCALE GENOMIC DNA]</scope>
    <source>
        <strain evidence="12">CCMP 1984</strain>
    </source>
</reference>
<accession>F0Y0H7</accession>
<organism evidence="12">
    <name type="scientific">Aureococcus anophagefferens</name>
    <name type="common">Harmful bloom alga</name>
    <dbReference type="NCBI Taxonomy" id="44056"/>
    <lineage>
        <taxon>Eukaryota</taxon>
        <taxon>Sar</taxon>
        <taxon>Stramenopiles</taxon>
        <taxon>Ochrophyta</taxon>
        <taxon>Pelagophyceae</taxon>
        <taxon>Pelagomonadales</taxon>
        <taxon>Pelagomonadaceae</taxon>
        <taxon>Aureococcus</taxon>
    </lineage>
</organism>
<dbReference type="PROSITE" id="PS00137">
    <property type="entry name" value="SUBTILASE_HIS"/>
    <property type="match status" value="1"/>
</dbReference>
<dbReference type="Pfam" id="PF00082">
    <property type="entry name" value="Peptidase_S8"/>
    <property type="match status" value="1"/>
</dbReference>
<dbReference type="RefSeq" id="XP_009033614.1">
    <property type="nucleotide sequence ID" value="XM_009035366.1"/>
</dbReference>
<evidence type="ECO:0000256" key="2">
    <source>
        <dbReference type="ARBA" id="ARBA00022670"/>
    </source>
</evidence>
<dbReference type="PRINTS" id="PR00723">
    <property type="entry name" value="SUBTILISIN"/>
</dbReference>
<dbReference type="EMBL" id="GL833122">
    <property type="protein sequence ID" value="EGB11223.1"/>
    <property type="molecule type" value="Genomic_DNA"/>
</dbReference>
<dbReference type="PANTHER" id="PTHR43399">
    <property type="entry name" value="SUBTILISIN-RELATED"/>
    <property type="match status" value="1"/>
</dbReference>
<keyword evidence="4 7" id="KW-0720">Serine protease</keyword>
<keyword evidence="3 7" id="KW-0378">Hydrolase</keyword>
<dbReference type="GO" id="GO:0006508">
    <property type="term" value="P:proteolysis"/>
    <property type="evidence" value="ECO:0007669"/>
    <property type="project" value="UniProtKB-KW"/>
</dbReference>
<feature type="active site" description="Charge relay system" evidence="7">
    <location>
        <position position="384"/>
    </location>
</feature>
<dbReference type="InterPro" id="IPR036852">
    <property type="entry name" value="Peptidase_S8/S53_dom_sf"/>
</dbReference>
<feature type="chain" id="PRO_5012745506" description="subtilisin" evidence="9">
    <location>
        <begin position="16"/>
        <end position="553"/>
    </location>
</feature>
<dbReference type="KEGG" id="aaf:AURANDRAFT_70799"/>
<evidence type="ECO:0000256" key="6">
    <source>
        <dbReference type="ARBA" id="ARBA00023619"/>
    </source>
</evidence>
<dbReference type="InterPro" id="IPR023828">
    <property type="entry name" value="Peptidase_S8_Ser-AS"/>
</dbReference>
<gene>
    <name evidence="11" type="ORF">AURANDRAFT_70799</name>
</gene>
<feature type="signal peptide" evidence="9">
    <location>
        <begin position="1"/>
        <end position="15"/>
    </location>
</feature>
<keyword evidence="12" id="KW-1185">Reference proteome</keyword>
<dbReference type="InterPro" id="IPR000209">
    <property type="entry name" value="Peptidase_S8/S53_dom"/>
</dbReference>
<proteinExistence type="inferred from homology"/>
<dbReference type="PROSITE" id="PS00138">
    <property type="entry name" value="SUBTILASE_SER"/>
    <property type="match status" value="1"/>
</dbReference>
<evidence type="ECO:0000313" key="12">
    <source>
        <dbReference type="Proteomes" id="UP000002729"/>
    </source>
</evidence>
<evidence type="ECO:0000256" key="7">
    <source>
        <dbReference type="PROSITE-ProRule" id="PRU01240"/>
    </source>
</evidence>
<feature type="active site" description="Charge relay system" evidence="7">
    <location>
        <position position="168"/>
    </location>
</feature>
<dbReference type="PROSITE" id="PS51892">
    <property type="entry name" value="SUBTILASE"/>
    <property type="match status" value="1"/>
</dbReference>
<dbReference type="InterPro" id="IPR051048">
    <property type="entry name" value="Peptidase_S8/S53_subtilisin"/>
</dbReference>
<feature type="active site" description="Charge relay system" evidence="7">
    <location>
        <position position="224"/>
    </location>
</feature>
<dbReference type="GeneID" id="20227926"/>
<dbReference type="AlphaFoldDB" id="F0Y0H7"/>
<dbReference type="InterPro" id="IPR023827">
    <property type="entry name" value="Peptidase_S8_Asp-AS"/>
</dbReference>